<dbReference type="PROSITE" id="PS00455">
    <property type="entry name" value="AMP_BINDING"/>
    <property type="match status" value="2"/>
</dbReference>
<dbReference type="NCBIfam" id="TIGR01733">
    <property type="entry name" value="AA-adenyl-dom"/>
    <property type="match status" value="2"/>
</dbReference>
<dbReference type="OrthoDB" id="3406074at2"/>
<dbReference type="PANTHER" id="PTHR45527">
    <property type="entry name" value="NONRIBOSOMAL PEPTIDE SYNTHETASE"/>
    <property type="match status" value="1"/>
</dbReference>
<feature type="domain" description="Carrier" evidence="9">
    <location>
        <begin position="7"/>
        <end position="83"/>
    </location>
</feature>
<keyword evidence="5" id="KW-0596">Phosphopantetheine</keyword>
<sequence>MGVEAEHTRPFTRDGMRDDIAAVLGEPPGTVADDADLLQLGLDSIGVMRLVGRWHQRGVTVSFAELIEGRTLDDWWQLVVDRVPRGAAAVDEPTLAVVDGTEPFDLAPMQHAYWVGRGDGQALGGVGAHFYNEFDGTAVDPARLEAAVRALLRRHGMLRARFDDDGRQQILADSPWPGLTVHDLRDDDPETAERTLLRLRDQLSHRRLDVSRGEVFDVQLSLLPGGGTRAHVHIEMLVADAHSFRILMSELARHYRNPGVELPPIGLDYPTYLATLRTRRDDEREADRAYWQARLPELPGPPELPLAVDPQQVSGQRVVRHHHWVPAGQVERLTRRARSHGLTLPVLFLAAFGQVLGRWSATGRFLLNLPLYDRQPVHPDVAHLVGDFTNLLLLEVDTGTERDFVEFARTVQERLRADAAHPGYTGVDVLRDVTRQRGGTPVGAPVVFTSALSLGELFDAEVRDSFGTPGWTMSQTPQVWLDVQVTEREHGLFVNWDCVEELFPPGLVAQMFEAYLTVLDWLLDDDADWTASPPELLPQPTRQIRATANDTARPVRRRRLHEDFFALARTEPDRPALLWGADGRLSYGELADRADRLAGALVAGGVRRGDAVAVTVEKGPEQVVAVLGVLRAGGVYVPVGVDQPAARRARIHAVAGVRHVVVGDPPPELPTGLCVVDVADRSFPPVTPVDGADDEPAYLLFTSGSTGEPKGVQVPHRAAVNTIDDIDRRFGVGPTDRVLAVSALDFDLSVYDIFGLLGVGGAVVCVAEDERRDAGRWRELVRRHRVSVWQSVPALLDMLLSAGDDADLPLRLALLGGDWVGLDLAARLDAQATGATLVALGGTTETAIHSTLQVVPVPVPATWRSVPYGVPLANQLMRVVDPAGRDRPDWVPGELWIGGASVADGYRGDPERTAAQFREIDGVRWYRTGDLARYHPQGVVEFLGRADAQVKIRGHRIELGEIETALERHPAVRRAVAVALGTPRRLAAAVTAATEVDPEALRDWLAGQVPGYMVPDQLVLTDQLPLSANAKIDRRAVVGLVQAARPGPEEIETPVGDIERDVARIWAQLLDVPAVGRRQSFFAAGGDSLVATRSMALLAEAGLDGANLRQLFATPVLADFAATLRRAGRDRPAAAVLRPDPANRYAPFPPTDVQRAYWLGRSSDFALGGVGSHWYWEFDGTDVDLDRLEDAVNLLVARHDMLRAVFDDNGDQRVLAETDRFRIAVRAGGDEALGELRERMSHRIPDPGRWPLLEIGAVRYADGRARIGFSFDYIVLDALSIVIFFDELTALYRDPAAALRPVGVTFRDYLLAAPADPQLVAADQQYWRDRLDSLPPGPPLPLAVDPATVIAPRFHRREDRLDPTQWRRLTEQARRHGVTPASVLAAAFAEVLSAWSGRGELTVNFTLFNRRDVHPDINHILGDFTSLLLVAYRAGAGDSWLDLVRRTQEQVWEGMAHDSASALWVLRELARRQQGGTVSMPVVFTSALGVAGGMSEMSFPFGELVWGISQTPQVWLDNQVMERDGGLVYNWDSVEELFPAGLLDAMFDAYRELLRWLTTADWSAAAPPPLSAAQRRTRDAVNDTAGPLPPGLLHTGFFAHAAATPDAPAVITAEGETVGYGDLASRALRIGAALSAHGVHPGDAVAVTLPRGVDQIAAVLGVLAVGGHYVPVGVDQPAERRDRIYARAGARVVLARADLATAHPVVAPDSTAAPLPAPVDLDPDQLAYVIFTSGSTGEPKGVEITHRAALNTVDDITTRYGVGPADRVLAVSALDFDLSVYDIFGLLGAGGALVCVADTDRREARSWAAAARRGGVTVWNSVPALLDMLLVAAEAEGLPDGLRLVLLSGDWVGLDLPGRLRDRCPQARFVALGGATEAAIWSNACEVDEVPAHWRSVPYGRPLRNQRYRVVDPRGRDCPDWVPGELWIGGVGVARGYRGDPETTARQFVTVDGQRWYRTGDLGRYWPDGTLEFLGRVDFQVKIRGHRIELGEIEAAAQAHPGVAGAVALTVGEGAHRRLALAVVADDEQVDDLALLGFLAQRLPSYMVPERVVGVVDLPLTANGKVDRRALTAQVTAEPDERADESPRGDSEKLVAEIWSEVLDCDRIGRNQSFFALGGDSLLATRLVETLRLRHGIELSLRQLFLAPTVAQLADVFDTHRGAVDPGDFEEGII</sequence>
<dbReference type="Pfam" id="PF00668">
    <property type="entry name" value="Condensation"/>
    <property type="match status" value="2"/>
</dbReference>
<dbReference type="InterPro" id="IPR020806">
    <property type="entry name" value="PKS_PP-bd"/>
</dbReference>
<dbReference type="InterPro" id="IPR000873">
    <property type="entry name" value="AMP-dep_synth/lig_dom"/>
</dbReference>
<dbReference type="Gene3D" id="1.10.1200.10">
    <property type="entry name" value="ACP-like"/>
    <property type="match status" value="2"/>
</dbReference>
<comment type="similarity">
    <text evidence="3">Belongs to the ATP-dependent AMP-binding enzyme family. MbtB subfamily.</text>
</comment>
<dbReference type="SUPFAM" id="SSF56801">
    <property type="entry name" value="Acetyl-CoA synthetase-like"/>
    <property type="match status" value="2"/>
</dbReference>
<dbReference type="GO" id="GO:0043041">
    <property type="term" value="P:amino acid activation for nonribosomal peptide biosynthetic process"/>
    <property type="evidence" value="ECO:0007669"/>
    <property type="project" value="TreeGrafter"/>
</dbReference>
<dbReference type="PANTHER" id="PTHR45527:SF10">
    <property type="entry name" value="PYOCHELIN SYNTHASE PCHF"/>
    <property type="match status" value="1"/>
</dbReference>
<keyword evidence="6" id="KW-0597">Phosphoprotein</keyword>
<dbReference type="CDD" id="cd19535">
    <property type="entry name" value="Cyc_NRPS"/>
    <property type="match status" value="2"/>
</dbReference>
<dbReference type="GO" id="GO:0072330">
    <property type="term" value="P:monocarboxylic acid biosynthetic process"/>
    <property type="evidence" value="ECO:0007669"/>
    <property type="project" value="UniProtKB-ARBA"/>
</dbReference>
<dbReference type="Proteomes" id="UP000198707">
    <property type="component" value="Unassembled WGS sequence"/>
</dbReference>
<proteinExistence type="inferred from homology"/>
<dbReference type="InterPro" id="IPR006162">
    <property type="entry name" value="Ppantetheine_attach_site"/>
</dbReference>
<dbReference type="EMBL" id="FNYV01000004">
    <property type="protein sequence ID" value="SEJ38418.1"/>
    <property type="molecule type" value="Genomic_DNA"/>
</dbReference>
<dbReference type="FunFam" id="1.10.1200.10:FF:000016">
    <property type="entry name" value="Non-ribosomal peptide synthase"/>
    <property type="match status" value="1"/>
</dbReference>
<dbReference type="InterPro" id="IPR036736">
    <property type="entry name" value="ACP-like_sf"/>
</dbReference>
<dbReference type="Gene3D" id="3.30.300.30">
    <property type="match status" value="2"/>
</dbReference>
<dbReference type="GO" id="GO:0008610">
    <property type="term" value="P:lipid biosynthetic process"/>
    <property type="evidence" value="ECO:0007669"/>
    <property type="project" value="UniProtKB-ARBA"/>
</dbReference>
<dbReference type="InterPro" id="IPR020845">
    <property type="entry name" value="AMP-binding_CS"/>
</dbReference>
<name>A0A1H6YAV7_9ACTN</name>
<evidence type="ECO:0000256" key="4">
    <source>
        <dbReference type="ARBA" id="ARBA00016743"/>
    </source>
</evidence>
<dbReference type="NCBIfam" id="NF003417">
    <property type="entry name" value="PRK04813.1"/>
    <property type="match status" value="2"/>
</dbReference>
<dbReference type="GO" id="GO:0005737">
    <property type="term" value="C:cytoplasm"/>
    <property type="evidence" value="ECO:0007669"/>
    <property type="project" value="TreeGrafter"/>
</dbReference>
<accession>A0A1H6YAV7</accession>
<feature type="domain" description="Carrier" evidence="9">
    <location>
        <begin position="2086"/>
        <end position="2161"/>
    </location>
</feature>
<dbReference type="SUPFAM" id="SSF52777">
    <property type="entry name" value="CoA-dependent acyltransferases"/>
    <property type="match status" value="4"/>
</dbReference>
<evidence type="ECO:0000256" key="6">
    <source>
        <dbReference type="ARBA" id="ARBA00022553"/>
    </source>
</evidence>
<evidence type="ECO:0000313" key="10">
    <source>
        <dbReference type="EMBL" id="SEJ38418.1"/>
    </source>
</evidence>
<dbReference type="SUPFAM" id="SSF47336">
    <property type="entry name" value="ACP-like"/>
    <property type="match status" value="3"/>
</dbReference>
<dbReference type="Gene3D" id="3.40.50.1820">
    <property type="entry name" value="alpha/beta hydrolase"/>
    <property type="match status" value="1"/>
</dbReference>
<dbReference type="CDD" id="cd12114">
    <property type="entry name" value="A_NRPS_TlmIV_like"/>
    <property type="match status" value="2"/>
</dbReference>
<gene>
    <name evidence="10" type="ORF">SAMN05443287_104138</name>
</gene>
<dbReference type="InterPro" id="IPR001242">
    <property type="entry name" value="Condensation_dom"/>
</dbReference>
<evidence type="ECO:0000256" key="3">
    <source>
        <dbReference type="ARBA" id="ARBA00007380"/>
    </source>
</evidence>
<dbReference type="InterPro" id="IPR042099">
    <property type="entry name" value="ANL_N_sf"/>
</dbReference>
<dbReference type="Gene3D" id="3.30.559.30">
    <property type="entry name" value="Nonribosomal peptide synthetase, condensation domain"/>
    <property type="match status" value="2"/>
</dbReference>
<dbReference type="InterPro" id="IPR045851">
    <property type="entry name" value="AMP-bd_C_sf"/>
</dbReference>
<evidence type="ECO:0000256" key="1">
    <source>
        <dbReference type="ARBA" id="ARBA00001957"/>
    </source>
</evidence>
<dbReference type="Pfam" id="PF13193">
    <property type="entry name" value="AMP-binding_C"/>
    <property type="match status" value="2"/>
</dbReference>
<keyword evidence="7" id="KW-0436">Ligase</keyword>
<protein>
    <recommendedName>
        <fullName evidence="4">Phenyloxazoline synthase MbtB</fullName>
    </recommendedName>
    <alternativeName>
        <fullName evidence="8">Mycobactin synthetase protein B</fullName>
    </alternativeName>
</protein>
<evidence type="ECO:0000256" key="8">
    <source>
        <dbReference type="ARBA" id="ARBA00033440"/>
    </source>
</evidence>
<comment type="pathway">
    <text evidence="2">Siderophore biosynthesis; mycobactin biosynthesis.</text>
</comment>
<dbReference type="Pfam" id="PF00550">
    <property type="entry name" value="PP-binding"/>
    <property type="match status" value="3"/>
</dbReference>
<keyword evidence="11" id="KW-1185">Reference proteome</keyword>
<comment type="cofactor">
    <cofactor evidence="1">
        <name>pantetheine 4'-phosphate</name>
        <dbReference type="ChEBI" id="CHEBI:47942"/>
    </cofactor>
</comment>
<dbReference type="GO" id="GO:0044550">
    <property type="term" value="P:secondary metabolite biosynthetic process"/>
    <property type="evidence" value="ECO:0007669"/>
    <property type="project" value="TreeGrafter"/>
</dbReference>
<dbReference type="FunFam" id="3.30.559.10:FF:000023">
    <property type="entry name" value="Non-ribosomal peptide synthetase"/>
    <property type="match status" value="2"/>
</dbReference>
<dbReference type="InterPro" id="IPR010071">
    <property type="entry name" value="AA_adenyl_dom"/>
</dbReference>
<dbReference type="GO" id="GO:0016874">
    <property type="term" value="F:ligase activity"/>
    <property type="evidence" value="ECO:0007669"/>
    <property type="project" value="UniProtKB-KW"/>
</dbReference>
<dbReference type="Pfam" id="PF00501">
    <property type="entry name" value="AMP-binding"/>
    <property type="match status" value="2"/>
</dbReference>
<dbReference type="InterPro" id="IPR057737">
    <property type="entry name" value="Condensation_MtbB-like"/>
</dbReference>
<dbReference type="FunFam" id="3.40.50.12780:FF:000012">
    <property type="entry name" value="Non-ribosomal peptide synthetase"/>
    <property type="match status" value="2"/>
</dbReference>
<evidence type="ECO:0000259" key="9">
    <source>
        <dbReference type="PROSITE" id="PS50075"/>
    </source>
</evidence>
<evidence type="ECO:0000256" key="7">
    <source>
        <dbReference type="ARBA" id="ARBA00022598"/>
    </source>
</evidence>
<evidence type="ECO:0000313" key="11">
    <source>
        <dbReference type="Proteomes" id="UP000198707"/>
    </source>
</evidence>
<reference evidence="11" key="1">
    <citation type="submission" date="2016-10" db="EMBL/GenBank/DDBJ databases">
        <authorList>
            <person name="Varghese N."/>
            <person name="Submissions S."/>
        </authorList>
    </citation>
    <scope>NUCLEOTIDE SEQUENCE [LARGE SCALE GENOMIC DNA]</scope>
    <source>
        <strain evidence="11">CGMCC 4.7038</strain>
    </source>
</reference>
<dbReference type="GO" id="GO:0031177">
    <property type="term" value="F:phosphopantetheine binding"/>
    <property type="evidence" value="ECO:0007669"/>
    <property type="project" value="InterPro"/>
</dbReference>
<dbReference type="InterPro" id="IPR029058">
    <property type="entry name" value="AB_hydrolase_fold"/>
</dbReference>
<dbReference type="STRING" id="1144548.SAMN05443287_104138"/>
<dbReference type="InterPro" id="IPR025110">
    <property type="entry name" value="AMP-bd_C"/>
</dbReference>
<dbReference type="InterPro" id="IPR023213">
    <property type="entry name" value="CAT-like_dom_sf"/>
</dbReference>
<organism evidence="10 11">
    <name type="scientific">Micromonospora phaseoli</name>
    <dbReference type="NCBI Taxonomy" id="1144548"/>
    <lineage>
        <taxon>Bacteria</taxon>
        <taxon>Bacillati</taxon>
        <taxon>Actinomycetota</taxon>
        <taxon>Actinomycetes</taxon>
        <taxon>Micromonosporales</taxon>
        <taxon>Micromonosporaceae</taxon>
        <taxon>Micromonospora</taxon>
    </lineage>
</organism>
<dbReference type="PROSITE" id="PS00012">
    <property type="entry name" value="PHOSPHOPANTETHEINE"/>
    <property type="match status" value="1"/>
</dbReference>
<feature type="domain" description="Carrier" evidence="9">
    <location>
        <begin position="1053"/>
        <end position="1128"/>
    </location>
</feature>
<dbReference type="FunFam" id="3.30.559.30:FF:000006">
    <property type="entry name" value="Yersiniabactin polyketide/non-ribosomal peptide synthetase"/>
    <property type="match status" value="2"/>
</dbReference>
<dbReference type="Gene3D" id="3.30.559.10">
    <property type="entry name" value="Chloramphenicol acetyltransferase-like domain"/>
    <property type="match status" value="2"/>
</dbReference>
<dbReference type="PROSITE" id="PS50075">
    <property type="entry name" value="CARRIER"/>
    <property type="match status" value="3"/>
</dbReference>
<evidence type="ECO:0000256" key="5">
    <source>
        <dbReference type="ARBA" id="ARBA00022450"/>
    </source>
</evidence>
<evidence type="ECO:0000256" key="2">
    <source>
        <dbReference type="ARBA" id="ARBA00005102"/>
    </source>
</evidence>
<dbReference type="Gene3D" id="3.40.50.12780">
    <property type="entry name" value="N-terminal domain of ligase-like"/>
    <property type="match status" value="2"/>
</dbReference>
<dbReference type="InterPro" id="IPR009081">
    <property type="entry name" value="PP-bd_ACP"/>
</dbReference>
<dbReference type="SMART" id="SM00823">
    <property type="entry name" value="PKS_PP"/>
    <property type="match status" value="2"/>
</dbReference>